<protein>
    <submittedName>
        <fullName evidence="3">Uncharacterized protein</fullName>
    </submittedName>
</protein>
<evidence type="ECO:0000313" key="4">
    <source>
        <dbReference type="Proteomes" id="UP000008974"/>
    </source>
</evidence>
<dbReference type="OrthoDB" id="10250352at2759"/>
<keyword evidence="2" id="KW-0472">Membrane</keyword>
<dbReference type="Proteomes" id="UP000008974">
    <property type="component" value="Unassembled WGS sequence"/>
</dbReference>
<evidence type="ECO:0000256" key="2">
    <source>
        <dbReference type="SAM" id="Phobius"/>
    </source>
</evidence>
<evidence type="ECO:0000313" key="3">
    <source>
        <dbReference type="EMBL" id="EFO62349.1"/>
    </source>
</evidence>
<reference evidence="3 4" key="1">
    <citation type="journal article" date="2010" name="BMC Genomics">
        <title>Genome analysis and comparative genomics of a Giardia intestinalis assemblage E isolate.</title>
        <authorList>
            <person name="Jerlstrom-Hultqvist J."/>
            <person name="Franzen O."/>
            <person name="Ankarklev J."/>
            <person name="Xu F."/>
            <person name="Nohynkova E."/>
            <person name="Andersson J.O."/>
            <person name="Svard S.G."/>
            <person name="Andersson B."/>
        </authorList>
    </citation>
    <scope>NUCLEOTIDE SEQUENCE [LARGE SCALE GENOMIC DNA]</scope>
    <source>
        <strain evidence="3 4">P15</strain>
    </source>
</reference>
<sequence>MDADVSDSGYTSRTTYDTADITSIISPGAEPKLTRYTGPHEYETYETADDGAGYYNNLDYSEPFATATEGVSVTQIMDMKSNENQDAGSFQEQLKSAQGPLTASGTTLQTDAAVVDVPDNVPFQSCRSGTSEQFLEMDENYDRGSTQIATALSVVKRDELEKAHSQSVTPTAGSVPSSESTTNSSAPKKTTIETAEINLPARKSRLTDLPVAPADLFKTKDPMPGFKFMGQKNVQWFNLRQQITGSIDAVVTFLQKEIIENPQYCSFSVTTISNVKQHKYSILEALPSNYTQMENYGFPDASPSLRASTHIPPILKLKPTTSIVFNYVTLILLQILIWTPLICTLIPSLTKYSHTFISTATLAILIEVLLFLVASGYSNSQMQTTSTDIQSLVFDASCLMASSLPRQMPSECGHSKYLRRQRISPETYKGLVSALGAVTFLLLLYPVSLSMHSFFPPIFLICPESWAPYVTMLIAGLGFATFFPASFLYTHCRIVEQSIRQSICCNLRGFYPSNVFALDYSSIHNIDEGLCYFFGNKTPNLFIPFIAIDSVALVMEPVDIRLRYRFTRKEMALFDGRHNAKALDVARRGYDVVEEKDLLIWVVLGLSNDLKLWLPLSMTQWNPCLFGFQGSEVATLLELAASAIDIESKNLGSAEEEKPKAHLLQDALRNAADFCRFYQESRRETVMEEALHIPRISSFIVPTEA</sequence>
<evidence type="ECO:0000256" key="1">
    <source>
        <dbReference type="SAM" id="MobiDB-lite"/>
    </source>
</evidence>
<accession>E1F578</accession>
<proteinExistence type="predicted"/>
<dbReference type="OMA" id="THCRIVE"/>
<feature type="transmembrane region" description="Helical" evidence="2">
    <location>
        <begin position="324"/>
        <end position="349"/>
    </location>
</feature>
<feature type="transmembrane region" description="Helical" evidence="2">
    <location>
        <begin position="466"/>
        <end position="490"/>
    </location>
</feature>
<feature type="transmembrane region" description="Helical" evidence="2">
    <location>
        <begin position="427"/>
        <end position="446"/>
    </location>
</feature>
<organism evidence="3 4">
    <name type="scientific">Giardia intestinalis (strain P15)</name>
    <name type="common">Giardia lamblia</name>
    <dbReference type="NCBI Taxonomy" id="658858"/>
    <lineage>
        <taxon>Eukaryota</taxon>
        <taxon>Metamonada</taxon>
        <taxon>Diplomonadida</taxon>
        <taxon>Hexamitidae</taxon>
        <taxon>Giardiinae</taxon>
        <taxon>Giardia</taxon>
    </lineage>
</organism>
<feature type="region of interest" description="Disordered" evidence="1">
    <location>
        <begin position="161"/>
        <end position="190"/>
    </location>
</feature>
<comment type="caution">
    <text evidence="3">The sequence shown here is derived from an EMBL/GenBank/DDBJ whole genome shotgun (WGS) entry which is preliminary data.</text>
</comment>
<keyword evidence="2" id="KW-1133">Transmembrane helix</keyword>
<feature type="compositionally biased region" description="Low complexity" evidence="1">
    <location>
        <begin position="174"/>
        <end position="185"/>
    </location>
</feature>
<feature type="transmembrane region" description="Helical" evidence="2">
    <location>
        <begin position="356"/>
        <end position="377"/>
    </location>
</feature>
<name>E1F578_GIAIA</name>
<dbReference type="EMBL" id="ACVC01000185">
    <property type="protein sequence ID" value="EFO62349.1"/>
    <property type="molecule type" value="Genomic_DNA"/>
</dbReference>
<dbReference type="AlphaFoldDB" id="E1F578"/>
<dbReference type="VEuPathDB" id="GiardiaDB:GLP15_611"/>
<gene>
    <name evidence="3" type="ORF">GLP15_611</name>
</gene>
<keyword evidence="2" id="KW-0812">Transmembrane</keyword>